<proteinExistence type="predicted"/>
<evidence type="ECO:0000256" key="1">
    <source>
        <dbReference type="SAM" id="Phobius"/>
    </source>
</evidence>
<dbReference type="Proteomes" id="UP001316184">
    <property type="component" value="Chromosome"/>
</dbReference>
<feature type="transmembrane region" description="Helical" evidence="1">
    <location>
        <begin position="186"/>
        <end position="206"/>
    </location>
</feature>
<evidence type="ECO:0000313" key="3">
    <source>
        <dbReference type="Proteomes" id="UP001316184"/>
    </source>
</evidence>
<keyword evidence="3" id="KW-1185">Reference proteome</keyword>
<gene>
    <name evidence="2" type="ORF">NQV15_07945</name>
</gene>
<feature type="transmembrane region" description="Helical" evidence="1">
    <location>
        <begin position="140"/>
        <end position="157"/>
    </location>
</feature>
<sequence length="230" mass="24847">MCFSTEADVVAGIALLPVAALSLREVRHVRELPFAALPLLFAAHQLTEAIVWAGFDGDVSSSVQKVAAMVYVVFAFSVLPTLVPAAVLLLEPRGARLRVSPFVVLGLVVSAQLTYFVLNGPVSVEEHNHAVEYHVGLQNGTFWAVLYIVAVIGPSLLSGYPSIVAFGLLNLVGLTLVAVLYREAFASIWCVVAALLSVLVLVHMYLRRRLPDPHRLHGQPLEPSPDPANR</sequence>
<evidence type="ECO:0000313" key="2">
    <source>
        <dbReference type="EMBL" id="UUP15230.1"/>
    </source>
</evidence>
<name>A0ABY5MAS4_9ACTN</name>
<dbReference type="Pfam" id="PF20334">
    <property type="entry name" value="DUF6629"/>
    <property type="match status" value="1"/>
</dbReference>
<feature type="transmembrane region" description="Helical" evidence="1">
    <location>
        <begin position="102"/>
        <end position="120"/>
    </location>
</feature>
<keyword evidence="1" id="KW-0472">Membrane</keyword>
<dbReference type="EMBL" id="CP102173">
    <property type="protein sequence ID" value="UUP15230.1"/>
    <property type="molecule type" value="Genomic_DNA"/>
</dbReference>
<dbReference type="RefSeq" id="WP_232399284.1">
    <property type="nucleotide sequence ID" value="NZ_CP102173.1"/>
</dbReference>
<accession>A0ABY5MAS4</accession>
<organism evidence="2 3">
    <name type="scientific">Aeromicrobium wangtongii</name>
    <dbReference type="NCBI Taxonomy" id="2969247"/>
    <lineage>
        <taxon>Bacteria</taxon>
        <taxon>Bacillati</taxon>
        <taxon>Actinomycetota</taxon>
        <taxon>Actinomycetes</taxon>
        <taxon>Propionibacteriales</taxon>
        <taxon>Nocardioidaceae</taxon>
        <taxon>Aeromicrobium</taxon>
    </lineage>
</organism>
<keyword evidence="1" id="KW-1133">Transmembrane helix</keyword>
<protein>
    <submittedName>
        <fullName evidence="2">Uncharacterized protein</fullName>
    </submittedName>
</protein>
<reference evidence="2 3" key="1">
    <citation type="submission" date="2022-08" db="EMBL/GenBank/DDBJ databases">
        <title>novel species in genus Aeromicrobium.</title>
        <authorList>
            <person name="Ye L."/>
        </authorList>
    </citation>
    <scope>NUCLEOTIDE SEQUENCE [LARGE SCALE GENOMIC DNA]</scope>
    <source>
        <strain evidence="3">zg-Y1379</strain>
    </source>
</reference>
<keyword evidence="1" id="KW-0812">Transmembrane</keyword>
<dbReference type="InterPro" id="IPR046737">
    <property type="entry name" value="DUF6629"/>
</dbReference>
<feature type="transmembrane region" description="Helical" evidence="1">
    <location>
        <begin position="67"/>
        <end position="90"/>
    </location>
</feature>
<feature type="transmembrane region" description="Helical" evidence="1">
    <location>
        <begin position="164"/>
        <end position="180"/>
    </location>
</feature>